<name>A0A8S5PIT8_9CAUD</name>
<dbReference type="EMBL" id="BK015426">
    <property type="protein sequence ID" value="DAE06100.1"/>
    <property type="molecule type" value="Genomic_DNA"/>
</dbReference>
<accession>A0A8S5PIT8</accession>
<organism evidence="1">
    <name type="scientific">Podoviridae sp. ctHkH8</name>
    <dbReference type="NCBI Taxonomy" id="2825236"/>
    <lineage>
        <taxon>Viruses</taxon>
        <taxon>Duplodnaviria</taxon>
        <taxon>Heunggongvirae</taxon>
        <taxon>Uroviricota</taxon>
        <taxon>Caudoviricetes</taxon>
    </lineage>
</organism>
<evidence type="ECO:0000313" key="1">
    <source>
        <dbReference type="EMBL" id="DAE06100.1"/>
    </source>
</evidence>
<reference evidence="1" key="1">
    <citation type="journal article" date="2021" name="Proc. Natl. Acad. Sci. U.S.A.">
        <title>A Catalog of Tens of Thousands of Viruses from Human Metagenomes Reveals Hidden Associations with Chronic Diseases.</title>
        <authorList>
            <person name="Tisza M.J."/>
            <person name="Buck C.B."/>
        </authorList>
    </citation>
    <scope>NUCLEOTIDE SEQUENCE</scope>
    <source>
        <strain evidence="1">CtHkH8</strain>
    </source>
</reference>
<sequence>MEKQTVQGLMLELIKLVADGYGDATISVPYECSYGCVNIVKGYELAYDCSMCDEKSQCTKSCIKNKKPDCLMLNSDDM</sequence>
<protein>
    <submittedName>
        <fullName evidence="1">Uncharacterized protein</fullName>
    </submittedName>
</protein>
<proteinExistence type="predicted"/>